<keyword evidence="3" id="KW-1185">Reference proteome</keyword>
<evidence type="ECO:0000313" key="2">
    <source>
        <dbReference type="EMBL" id="MCI91113.1"/>
    </source>
</evidence>
<accession>A0A392VUE2</accession>
<protein>
    <submittedName>
        <fullName evidence="2">Uncharacterized protein</fullName>
    </submittedName>
</protein>
<feature type="region of interest" description="Disordered" evidence="1">
    <location>
        <begin position="1"/>
        <end position="21"/>
    </location>
</feature>
<reference evidence="2 3" key="1">
    <citation type="journal article" date="2018" name="Front. Plant Sci.">
        <title>Red Clover (Trifolium pratense) and Zigzag Clover (T. medium) - A Picture of Genomic Similarities and Differences.</title>
        <authorList>
            <person name="Dluhosova J."/>
            <person name="Istvanek J."/>
            <person name="Nedelnik J."/>
            <person name="Repkova J."/>
        </authorList>
    </citation>
    <scope>NUCLEOTIDE SEQUENCE [LARGE SCALE GENOMIC DNA]</scope>
    <source>
        <strain evidence="3">cv. 10/8</strain>
        <tissue evidence="2">Leaf</tissue>
    </source>
</reference>
<proteinExistence type="predicted"/>
<dbReference type="AlphaFoldDB" id="A0A392VUE2"/>
<dbReference type="Proteomes" id="UP000265520">
    <property type="component" value="Unassembled WGS sequence"/>
</dbReference>
<name>A0A392VUE2_9FABA</name>
<comment type="caution">
    <text evidence="2">The sequence shown here is derived from an EMBL/GenBank/DDBJ whole genome shotgun (WGS) entry which is preliminary data.</text>
</comment>
<dbReference type="EMBL" id="LXQA011263060">
    <property type="protein sequence ID" value="MCI91113.1"/>
    <property type="molecule type" value="Genomic_DNA"/>
</dbReference>
<organism evidence="2 3">
    <name type="scientific">Trifolium medium</name>
    <dbReference type="NCBI Taxonomy" id="97028"/>
    <lineage>
        <taxon>Eukaryota</taxon>
        <taxon>Viridiplantae</taxon>
        <taxon>Streptophyta</taxon>
        <taxon>Embryophyta</taxon>
        <taxon>Tracheophyta</taxon>
        <taxon>Spermatophyta</taxon>
        <taxon>Magnoliopsida</taxon>
        <taxon>eudicotyledons</taxon>
        <taxon>Gunneridae</taxon>
        <taxon>Pentapetalae</taxon>
        <taxon>rosids</taxon>
        <taxon>fabids</taxon>
        <taxon>Fabales</taxon>
        <taxon>Fabaceae</taxon>
        <taxon>Papilionoideae</taxon>
        <taxon>50 kb inversion clade</taxon>
        <taxon>NPAAA clade</taxon>
        <taxon>Hologalegina</taxon>
        <taxon>IRL clade</taxon>
        <taxon>Trifolieae</taxon>
        <taxon>Trifolium</taxon>
    </lineage>
</organism>
<sequence length="59" mass="6584">PKQPSILGQRPQAYATSSQTSKDIKSAMHTMSLHTPDNQWYTVNVRKTQGGLMNCVGFF</sequence>
<evidence type="ECO:0000313" key="3">
    <source>
        <dbReference type="Proteomes" id="UP000265520"/>
    </source>
</evidence>
<feature type="non-terminal residue" evidence="2">
    <location>
        <position position="1"/>
    </location>
</feature>
<evidence type="ECO:0000256" key="1">
    <source>
        <dbReference type="SAM" id="MobiDB-lite"/>
    </source>
</evidence>